<evidence type="ECO:0000259" key="2">
    <source>
        <dbReference type="Pfam" id="PF11575"/>
    </source>
</evidence>
<evidence type="ECO:0000313" key="4">
    <source>
        <dbReference type="Proteomes" id="UP000634476"/>
    </source>
</evidence>
<feature type="domain" description="Ferric siderophore reductase C-terminal" evidence="2">
    <location>
        <begin position="328"/>
        <end position="348"/>
    </location>
</feature>
<proteinExistence type="predicted"/>
<evidence type="ECO:0000313" key="3">
    <source>
        <dbReference type="EMBL" id="GII05190.1"/>
    </source>
</evidence>
<feature type="compositionally biased region" description="Low complexity" evidence="1">
    <location>
        <begin position="119"/>
        <end position="134"/>
    </location>
</feature>
<accession>A0A8J3T6P3</accession>
<dbReference type="GO" id="GO:0051537">
    <property type="term" value="F:2 iron, 2 sulfur cluster binding"/>
    <property type="evidence" value="ECO:0007669"/>
    <property type="project" value="InterPro"/>
</dbReference>
<dbReference type="Proteomes" id="UP000634476">
    <property type="component" value="Unassembled WGS sequence"/>
</dbReference>
<comment type="caution">
    <text evidence="3">The sequence shown here is derived from an EMBL/GenBank/DDBJ whole genome shotgun (WGS) entry which is preliminary data.</text>
</comment>
<gene>
    <name evidence="3" type="ORF">Pta02_71980</name>
</gene>
<dbReference type="EMBL" id="BOOK01000063">
    <property type="protein sequence ID" value="GII05190.1"/>
    <property type="molecule type" value="Genomic_DNA"/>
</dbReference>
<dbReference type="Pfam" id="PF11575">
    <property type="entry name" value="FhuF_C"/>
    <property type="match status" value="1"/>
</dbReference>
<organism evidence="3 4">
    <name type="scientific">Planobispora takensis</name>
    <dbReference type="NCBI Taxonomy" id="1367882"/>
    <lineage>
        <taxon>Bacteria</taxon>
        <taxon>Bacillati</taxon>
        <taxon>Actinomycetota</taxon>
        <taxon>Actinomycetes</taxon>
        <taxon>Streptosporangiales</taxon>
        <taxon>Streptosporangiaceae</taxon>
        <taxon>Planobispora</taxon>
    </lineage>
</organism>
<sequence length="368" mass="37358">MDAPPAIGAWMTGRPGSHGIGSGIGRSSPRPGPYPGRIRARCGLWEYARCGRLLRESGRIPRERTVATMPQDRRAGLPAARTAGGSPGASVARAVADVSSIGGYFHLGIGPSSGAGPCSEAGSSSGVESPSGTGSSSGSGAADGGWRPLADLLTGPAVLEDMIIDVAARLGTGEIRVAASICFQGLAARLWSPAVGAVVAHGLLVGLDPESVHWRADAGGPLPLRLSRPAGRWFPDPAAAAGPLYRTVVTGLLEPLAGTVRRIVRIAPGLLWGNAASALVGAAGVMALQRPGTAAAAAALARDLLGRGPLRGTGEPSEPAAGRLLFVRRSCCLYYRLPGGGMCGDCALLDPARRRAQRARAVNDSRGA</sequence>
<reference evidence="3" key="1">
    <citation type="submission" date="2021-01" db="EMBL/GenBank/DDBJ databases">
        <title>Whole genome shotgun sequence of Planobispora takensis NBRC 109077.</title>
        <authorList>
            <person name="Komaki H."/>
            <person name="Tamura T."/>
        </authorList>
    </citation>
    <scope>NUCLEOTIDE SEQUENCE</scope>
    <source>
        <strain evidence="3">NBRC 109077</strain>
    </source>
</reference>
<name>A0A8J3T6P3_9ACTN</name>
<feature type="region of interest" description="Disordered" evidence="1">
    <location>
        <begin position="116"/>
        <end position="143"/>
    </location>
</feature>
<keyword evidence="4" id="KW-1185">Reference proteome</keyword>
<protein>
    <recommendedName>
        <fullName evidence="2">Ferric siderophore reductase C-terminal domain-containing protein</fullName>
    </recommendedName>
</protein>
<dbReference type="AlphaFoldDB" id="A0A8J3T6P3"/>
<evidence type="ECO:0000256" key="1">
    <source>
        <dbReference type="SAM" id="MobiDB-lite"/>
    </source>
</evidence>
<feature type="region of interest" description="Disordered" evidence="1">
    <location>
        <begin position="1"/>
        <end position="33"/>
    </location>
</feature>
<dbReference type="InterPro" id="IPR024726">
    <property type="entry name" value="FhuF_C"/>
</dbReference>